<evidence type="ECO:0000256" key="2">
    <source>
        <dbReference type="ARBA" id="ARBA00023015"/>
    </source>
</evidence>
<keyword evidence="7" id="KW-0240">DNA-directed RNA polymerase</keyword>
<dbReference type="OrthoDB" id="9782703at2"/>
<dbReference type="InterPro" id="IPR013249">
    <property type="entry name" value="RNA_pol_sigma70_r4_t2"/>
</dbReference>
<dbReference type="EMBL" id="LFXJ01000005">
    <property type="protein sequence ID" value="KMY32493.1"/>
    <property type="molecule type" value="Genomic_DNA"/>
</dbReference>
<dbReference type="Proteomes" id="UP000037326">
    <property type="component" value="Unassembled WGS sequence"/>
</dbReference>
<dbReference type="PATRIC" id="fig|582475.4.peg.1637"/>
<reference evidence="8" key="1">
    <citation type="submission" date="2015-07" db="EMBL/GenBank/DDBJ databases">
        <authorList>
            <consortium name="Consortium for Microbial Forensics and Genomics (microFORGE)"/>
            <person name="Knight B.M."/>
            <person name="Roberts D.P."/>
            <person name="Lin D."/>
            <person name="Hari K."/>
            <person name="Fletcher J."/>
            <person name="Melcher U."/>
            <person name="Blagden T."/>
            <person name="Winegar R.A."/>
        </authorList>
    </citation>
    <scope>NUCLEOTIDE SEQUENCE [LARGE SCALE GENOMIC DNA]</scope>
    <source>
        <strain evidence="8">DSM 23493</strain>
    </source>
</reference>
<dbReference type="AlphaFoldDB" id="A0A0K9FEA2"/>
<dbReference type="NCBIfam" id="TIGR02937">
    <property type="entry name" value="sigma70-ECF"/>
    <property type="match status" value="1"/>
</dbReference>
<dbReference type="InterPro" id="IPR013324">
    <property type="entry name" value="RNA_pol_sigma_r3/r4-like"/>
</dbReference>
<protein>
    <submittedName>
        <fullName evidence="7">DNA-directed RNA polymerase subunit sigma</fullName>
    </submittedName>
</protein>
<dbReference type="InterPro" id="IPR036388">
    <property type="entry name" value="WH-like_DNA-bd_sf"/>
</dbReference>
<dbReference type="Gene3D" id="1.10.1740.10">
    <property type="match status" value="1"/>
</dbReference>
<keyword evidence="2" id="KW-0805">Transcription regulation</keyword>
<comment type="caution">
    <text evidence="7">The sequence shown here is derived from an EMBL/GenBank/DDBJ whole genome shotgun (WGS) entry which is preliminary data.</text>
</comment>
<dbReference type="Pfam" id="PF04542">
    <property type="entry name" value="Sigma70_r2"/>
    <property type="match status" value="1"/>
</dbReference>
<feature type="domain" description="RNA polymerase sigma factor 70 region 4 type 2" evidence="6">
    <location>
        <begin position="115"/>
        <end position="165"/>
    </location>
</feature>
<sequence>MEHDLSIVKQAITGNKDAFEQLLILEEEKLFYTALSYVGQKEDALDAIQEAACKAYLTVHQLKHPEFFSTWLFRILINECYRVLKKGQKIIPYEESELLNRLQEQENVIANPIDLSEAIQNLNHSQQMAIILFYYHDLSIKEISGVMEKPVSTIKTYLHRGKKQLKRELERSATFNEKAI</sequence>
<dbReference type="NCBIfam" id="TIGR02954">
    <property type="entry name" value="Sig70_famx3"/>
    <property type="match status" value="1"/>
</dbReference>
<evidence type="ECO:0000313" key="7">
    <source>
        <dbReference type="EMBL" id="KMY32493.1"/>
    </source>
</evidence>
<dbReference type="PANTHER" id="PTHR43133">
    <property type="entry name" value="RNA POLYMERASE ECF-TYPE SIGMA FACTO"/>
    <property type="match status" value="1"/>
</dbReference>
<dbReference type="InterPro" id="IPR007627">
    <property type="entry name" value="RNA_pol_sigma70_r2"/>
</dbReference>
<dbReference type="GeneID" id="96598628"/>
<accession>A0A0K9FEA2</accession>
<evidence type="ECO:0000256" key="4">
    <source>
        <dbReference type="ARBA" id="ARBA00023163"/>
    </source>
</evidence>
<dbReference type="RefSeq" id="WP_049665801.1">
    <property type="nucleotide sequence ID" value="NZ_LFXJ01000005.1"/>
</dbReference>
<keyword evidence="4" id="KW-0804">Transcription</keyword>
<dbReference type="SUPFAM" id="SSF88946">
    <property type="entry name" value="Sigma2 domain of RNA polymerase sigma factors"/>
    <property type="match status" value="1"/>
</dbReference>
<gene>
    <name evidence="7" type="ORF">ACZ11_10245</name>
</gene>
<dbReference type="InterPro" id="IPR013325">
    <property type="entry name" value="RNA_pol_sigma_r2"/>
</dbReference>
<dbReference type="InterPro" id="IPR014284">
    <property type="entry name" value="RNA_pol_sigma-70_dom"/>
</dbReference>
<evidence type="ECO:0000256" key="1">
    <source>
        <dbReference type="ARBA" id="ARBA00010641"/>
    </source>
</evidence>
<name>A0A0K9FEA2_9BACI</name>
<dbReference type="Pfam" id="PF08281">
    <property type="entry name" value="Sigma70_r4_2"/>
    <property type="match status" value="1"/>
</dbReference>
<dbReference type="InterPro" id="IPR039425">
    <property type="entry name" value="RNA_pol_sigma-70-like"/>
</dbReference>
<dbReference type="CDD" id="cd06171">
    <property type="entry name" value="Sigma70_r4"/>
    <property type="match status" value="1"/>
</dbReference>
<evidence type="ECO:0000256" key="3">
    <source>
        <dbReference type="ARBA" id="ARBA00023082"/>
    </source>
</evidence>
<dbReference type="Gene3D" id="1.10.10.10">
    <property type="entry name" value="Winged helix-like DNA-binding domain superfamily/Winged helix DNA-binding domain"/>
    <property type="match status" value="1"/>
</dbReference>
<dbReference type="GO" id="GO:0000428">
    <property type="term" value="C:DNA-directed RNA polymerase complex"/>
    <property type="evidence" value="ECO:0007669"/>
    <property type="project" value="UniProtKB-KW"/>
</dbReference>
<keyword evidence="3" id="KW-0731">Sigma factor</keyword>
<dbReference type="SUPFAM" id="SSF88659">
    <property type="entry name" value="Sigma3 and sigma4 domains of RNA polymerase sigma factors"/>
    <property type="match status" value="1"/>
</dbReference>
<dbReference type="PANTHER" id="PTHR43133:SF51">
    <property type="entry name" value="RNA POLYMERASE SIGMA FACTOR"/>
    <property type="match status" value="1"/>
</dbReference>
<organism evidence="7 8">
    <name type="scientific">Lysinibacillus xylanilyticus</name>
    <dbReference type="NCBI Taxonomy" id="582475"/>
    <lineage>
        <taxon>Bacteria</taxon>
        <taxon>Bacillati</taxon>
        <taxon>Bacillota</taxon>
        <taxon>Bacilli</taxon>
        <taxon>Bacillales</taxon>
        <taxon>Bacillaceae</taxon>
        <taxon>Lysinibacillus</taxon>
    </lineage>
</organism>
<feature type="domain" description="RNA polymerase sigma-70 region 2" evidence="5">
    <location>
        <begin position="29"/>
        <end position="88"/>
    </location>
</feature>
<dbReference type="GO" id="GO:0016987">
    <property type="term" value="F:sigma factor activity"/>
    <property type="evidence" value="ECO:0007669"/>
    <property type="project" value="UniProtKB-KW"/>
</dbReference>
<dbReference type="GO" id="GO:0003677">
    <property type="term" value="F:DNA binding"/>
    <property type="evidence" value="ECO:0007669"/>
    <property type="project" value="InterPro"/>
</dbReference>
<dbReference type="GO" id="GO:0006352">
    <property type="term" value="P:DNA-templated transcription initiation"/>
    <property type="evidence" value="ECO:0007669"/>
    <property type="project" value="InterPro"/>
</dbReference>
<evidence type="ECO:0000259" key="6">
    <source>
        <dbReference type="Pfam" id="PF08281"/>
    </source>
</evidence>
<evidence type="ECO:0000313" key="8">
    <source>
        <dbReference type="Proteomes" id="UP000037326"/>
    </source>
</evidence>
<evidence type="ECO:0000259" key="5">
    <source>
        <dbReference type="Pfam" id="PF04542"/>
    </source>
</evidence>
<comment type="similarity">
    <text evidence="1">Belongs to the sigma-70 factor family. ECF subfamily.</text>
</comment>
<proteinExistence type="inferred from homology"/>
<dbReference type="InterPro" id="IPR014300">
    <property type="entry name" value="RNA_pol_sigma-V"/>
</dbReference>